<name>A0A0M0JBR1_9EUKA</name>
<dbReference type="PANTHER" id="PTHR45725:SF1">
    <property type="entry name" value="DISHEVELLED ASSOCIATED ACTIVATOR OF MORPHOGENESIS, ISOFORM D"/>
    <property type="match status" value="1"/>
</dbReference>
<dbReference type="Gene3D" id="1.20.58.2220">
    <property type="entry name" value="Formin, FH2 domain"/>
    <property type="match status" value="2"/>
</dbReference>
<dbReference type="InterPro" id="IPR015425">
    <property type="entry name" value="FH2_Formin"/>
</dbReference>
<dbReference type="OrthoDB" id="1104827at2759"/>
<comment type="caution">
    <text evidence="3">The sequence shown here is derived from an EMBL/GenBank/DDBJ whole genome shotgun (WGS) entry which is preliminary data.</text>
</comment>
<dbReference type="Proteomes" id="UP000037460">
    <property type="component" value="Unassembled WGS sequence"/>
</dbReference>
<dbReference type="EMBL" id="JWZX01003136">
    <property type="protein sequence ID" value="KOO23999.1"/>
    <property type="molecule type" value="Genomic_DNA"/>
</dbReference>
<organism evidence="3 4">
    <name type="scientific">Chrysochromulina tobinii</name>
    <dbReference type="NCBI Taxonomy" id="1460289"/>
    <lineage>
        <taxon>Eukaryota</taxon>
        <taxon>Haptista</taxon>
        <taxon>Haptophyta</taxon>
        <taxon>Prymnesiophyceae</taxon>
        <taxon>Prymnesiales</taxon>
        <taxon>Chrysochromulinaceae</taxon>
        <taxon>Chrysochromulina</taxon>
    </lineage>
</organism>
<protein>
    <submittedName>
        <fullName evidence="3">Formin domain containing protein</fullName>
    </submittedName>
</protein>
<feature type="coiled-coil region" evidence="1">
    <location>
        <begin position="185"/>
        <end position="219"/>
    </location>
</feature>
<feature type="domain" description="FH2" evidence="2">
    <location>
        <begin position="1"/>
        <end position="330"/>
    </location>
</feature>
<evidence type="ECO:0000313" key="3">
    <source>
        <dbReference type="EMBL" id="KOO23999.1"/>
    </source>
</evidence>
<keyword evidence="4" id="KW-1185">Reference proteome</keyword>
<dbReference type="PANTHER" id="PTHR45725">
    <property type="entry name" value="FORMIN HOMOLOGY 2 FAMILY MEMBER"/>
    <property type="match status" value="1"/>
</dbReference>
<dbReference type="PROSITE" id="PS51444">
    <property type="entry name" value="FH2"/>
    <property type="match status" value="1"/>
</dbReference>
<proteinExistence type="predicted"/>
<evidence type="ECO:0000259" key="2">
    <source>
        <dbReference type="PROSITE" id="PS51444"/>
    </source>
</evidence>
<accession>A0A0M0JBR1</accession>
<gene>
    <name evidence="3" type="ORF">Ctob_005788</name>
</gene>
<evidence type="ECO:0000256" key="1">
    <source>
        <dbReference type="SAM" id="Coils"/>
    </source>
</evidence>
<dbReference type="AlphaFoldDB" id="A0A0M0JBR1"/>
<dbReference type="InterPro" id="IPR051425">
    <property type="entry name" value="Formin_Homology"/>
</dbReference>
<dbReference type="Pfam" id="PF02181">
    <property type="entry name" value="FH2"/>
    <property type="match status" value="1"/>
</dbReference>
<evidence type="ECO:0000313" key="4">
    <source>
        <dbReference type="Proteomes" id="UP000037460"/>
    </source>
</evidence>
<reference evidence="4" key="1">
    <citation type="journal article" date="2015" name="PLoS Genet.">
        <title>Genome Sequence and Transcriptome Analyses of Chrysochromulina tobin: Metabolic Tools for Enhanced Algal Fitness in the Prominent Order Prymnesiales (Haptophyceae).</title>
        <authorList>
            <person name="Hovde B.T."/>
            <person name="Deodato C.R."/>
            <person name="Hunsperger H.M."/>
            <person name="Ryken S.A."/>
            <person name="Yost W."/>
            <person name="Jha R.K."/>
            <person name="Patterson J."/>
            <person name="Monnat R.J. Jr."/>
            <person name="Barlow S.B."/>
            <person name="Starkenburg S.R."/>
            <person name="Cattolico R.A."/>
        </authorList>
    </citation>
    <scope>NUCLEOTIDE SEQUENCE</scope>
    <source>
        <strain evidence="4">CCMP291</strain>
    </source>
</reference>
<sequence length="330" mass="35752">MGEPSFDMQRFESLFVAKEPAKPTVMVRGSSSSVVGSAQASLLDPKRSNHFGIILKQVKVSLEEMRRAVVALDEKVLTPDAVAALQKCVPLPEEIELVSAADPAALGFAEKFVLQGSFRAGAEGFRLECLPRLAELKTNDHRSSLLQYALAVHGGQEPDTTKGPADFLPVQPPLTSFADKCKSVRAAAKLSLENVNEEVARLKAGLSKIEAELEHFREQARAAHVDAKAKAAASVEGGVAVLSAREEALARDQYLQVMGSFRDGATAQVEELGCAALRMEEMHKVLRSFFAEESKTSIEEIFSRWATFLGQVDAAVAHHNEDRAKAAKVK</sequence>
<dbReference type="InterPro" id="IPR042201">
    <property type="entry name" value="FH2_Formin_sf"/>
</dbReference>
<keyword evidence="1" id="KW-0175">Coiled coil</keyword>
<dbReference type="SUPFAM" id="SSF101447">
    <property type="entry name" value="Formin homology 2 domain (FH2 domain)"/>
    <property type="match status" value="1"/>
</dbReference>